<name>A0ACC5REL8_9HYPH</name>
<keyword evidence="2" id="KW-1185">Reference proteome</keyword>
<evidence type="ECO:0000313" key="1">
    <source>
        <dbReference type="EMBL" id="MBK1871053.1"/>
    </source>
</evidence>
<sequence length="139" mass="15244">MKLARRRFMGLAMAAVALPDMSLAGAFPKALIGRWHAESIRRRGVISNVRTVIDIAADGRVTGSGGCNRISGGMTIDEARVSFSPMISTKMACAPEILNQEHDFLSALGEARLWRIDEQRDKLILVDAHGVTVLRLIRM</sequence>
<dbReference type="EMBL" id="JAENHL010000008">
    <property type="protein sequence ID" value="MBK1871053.1"/>
    <property type="molecule type" value="Genomic_DNA"/>
</dbReference>
<organism evidence="1 2">
    <name type="scientific">Taklimakanibacter albus</name>
    <dbReference type="NCBI Taxonomy" id="2800327"/>
    <lineage>
        <taxon>Bacteria</taxon>
        <taxon>Pseudomonadati</taxon>
        <taxon>Pseudomonadota</taxon>
        <taxon>Alphaproteobacteria</taxon>
        <taxon>Hyphomicrobiales</taxon>
        <taxon>Aestuariivirgaceae</taxon>
        <taxon>Taklimakanibacter</taxon>
    </lineage>
</organism>
<protein>
    <submittedName>
        <fullName evidence="1">META domain-containing protein</fullName>
    </submittedName>
</protein>
<proteinExistence type="predicted"/>
<comment type="caution">
    <text evidence="1">The sequence shown here is derived from an EMBL/GenBank/DDBJ whole genome shotgun (WGS) entry which is preliminary data.</text>
</comment>
<reference evidence="1" key="1">
    <citation type="submission" date="2021-01" db="EMBL/GenBank/DDBJ databases">
        <authorList>
            <person name="Sun Q."/>
        </authorList>
    </citation>
    <scope>NUCLEOTIDE SEQUENCE</scope>
    <source>
        <strain evidence="1">YIM B02566</strain>
    </source>
</reference>
<dbReference type="Proteomes" id="UP000616151">
    <property type="component" value="Unassembled WGS sequence"/>
</dbReference>
<accession>A0ACC5REL8</accession>
<evidence type="ECO:0000313" key="2">
    <source>
        <dbReference type="Proteomes" id="UP000616151"/>
    </source>
</evidence>
<gene>
    <name evidence="1" type="ORF">JHL16_32100</name>
</gene>